<dbReference type="Proteomes" id="UP000015525">
    <property type="component" value="Unassembled WGS sequence"/>
</dbReference>
<reference evidence="2 3" key="1">
    <citation type="journal article" date="2013" name="Genome Announc.">
        <title>Draft Genome Sequence of Sphingobium quisquiliarum Strain P25T, a Novel Hexachlorocyclohexane (HCH)-Degrading Bacterium Isolated from an HCH Dumpsite.</title>
        <authorList>
            <person name="Kumar Singh A."/>
            <person name="Sangwan N."/>
            <person name="Sharma A."/>
            <person name="Gupta V."/>
            <person name="Khurana J.P."/>
            <person name="Lal R."/>
        </authorList>
    </citation>
    <scope>NUCLEOTIDE SEQUENCE [LARGE SCALE GENOMIC DNA]</scope>
    <source>
        <strain evidence="2 3">P25</strain>
    </source>
</reference>
<feature type="chain" id="PRO_5004564273" description="Glycosyl hydrolases family 2 sugar binding domain-containing protein" evidence="1">
    <location>
        <begin position="43"/>
        <end position="993"/>
    </location>
</feature>
<organism evidence="2 3">
    <name type="scientific">Sphingobium quisquiliarum P25</name>
    <dbReference type="NCBI Taxonomy" id="1329909"/>
    <lineage>
        <taxon>Bacteria</taxon>
        <taxon>Pseudomonadati</taxon>
        <taxon>Pseudomonadota</taxon>
        <taxon>Alphaproteobacteria</taxon>
        <taxon>Sphingomonadales</taxon>
        <taxon>Sphingomonadaceae</taxon>
        <taxon>Sphingobium</taxon>
    </lineage>
</organism>
<comment type="caution">
    <text evidence="2">The sequence shown here is derived from an EMBL/GenBank/DDBJ whole genome shotgun (WGS) entry which is preliminary data.</text>
</comment>
<dbReference type="AlphaFoldDB" id="T0H4I1"/>
<proteinExistence type="predicted"/>
<protein>
    <recommendedName>
        <fullName evidence="4">Glycosyl hydrolases family 2 sugar binding domain-containing protein</fullName>
    </recommendedName>
</protein>
<dbReference type="InterPro" id="IPR053161">
    <property type="entry name" value="Ulvan_degrading_GH"/>
</dbReference>
<dbReference type="PANTHER" id="PTHR36848:SF2">
    <property type="entry name" value="SECRETED PROTEIN"/>
    <property type="match status" value="1"/>
</dbReference>
<dbReference type="Pfam" id="PF17132">
    <property type="entry name" value="Glyco_hydro_106"/>
    <property type="match status" value="1"/>
</dbReference>
<evidence type="ECO:0008006" key="4">
    <source>
        <dbReference type="Google" id="ProtNLM"/>
    </source>
</evidence>
<dbReference type="PATRIC" id="fig|1329909.3.peg.1993"/>
<evidence type="ECO:0000313" key="3">
    <source>
        <dbReference type="Proteomes" id="UP000015525"/>
    </source>
</evidence>
<dbReference type="SUPFAM" id="SSF49785">
    <property type="entry name" value="Galactose-binding domain-like"/>
    <property type="match status" value="1"/>
</dbReference>
<dbReference type="PANTHER" id="PTHR36848">
    <property type="entry name" value="DNA-BINDING PROTEIN (PUTATIVE SECRETED PROTEIN)-RELATED"/>
    <property type="match status" value="1"/>
</dbReference>
<dbReference type="EMBL" id="ATHO01000087">
    <property type="protein sequence ID" value="EQB07028.1"/>
    <property type="molecule type" value="Genomic_DNA"/>
</dbReference>
<dbReference type="Gene3D" id="2.60.120.260">
    <property type="entry name" value="Galactose-binding domain-like"/>
    <property type="match status" value="1"/>
</dbReference>
<dbReference type="InterPro" id="IPR008979">
    <property type="entry name" value="Galactose-bd-like_sf"/>
</dbReference>
<accession>T0H4I1</accession>
<dbReference type="RefSeq" id="WP_021238328.1">
    <property type="nucleotide sequence ID" value="NZ_ATHO01000087.1"/>
</dbReference>
<name>T0H4I1_9SPHN</name>
<feature type="signal peptide" evidence="1">
    <location>
        <begin position="1"/>
        <end position="42"/>
    </location>
</feature>
<keyword evidence="1" id="KW-0732">Signal</keyword>
<gene>
    <name evidence="2" type="ORF">L288_10340</name>
</gene>
<keyword evidence="3" id="KW-1185">Reference proteome</keyword>
<evidence type="ECO:0000313" key="2">
    <source>
        <dbReference type="EMBL" id="EQB07028.1"/>
    </source>
</evidence>
<evidence type="ECO:0000256" key="1">
    <source>
        <dbReference type="SAM" id="SignalP"/>
    </source>
</evidence>
<sequence>MATSSGQSCLATKHPEMVANLMRSSATAMIAAALMASTPASAQDAPVAAEGSFANPAIPDRPMYRFWNNGGMMTPTSITEQVAQIRSSGAGGFEANQLSGVPSVSKVPGYDPQRHGFGTPEWTRAWTQLFKAGKAQGLRVDQIYTPGWSAGIQGLSPDAPGTAKEITFGSVFVNGGESYEGVVPEAKLPAGVTKRTLLGVVAYRCDSNCEAGSKSPPMLDASTALDRTASVKDGRIRFAAPAGPGRYVLVASWMNGTGQVIELAQTPTPSYMVDHFASSGAQAIVDYWETKVLNPELRQAFRDSGGSLFFDSFELNRHGEEVRHWTDNFLSEFRKRRGYSLVPYLAAISNSSNPMFEFSNGVGTRIREDYRQTLSELFVGNHILPLKQWAHSYGMTLRAQGYAGWGPTAVNNSDAAAAIDIPEQEANNRSKPMFSTDASDAWRQVVSANAQMGRTIVSSEMGTFGRTDGLSRVSLVMRMNEVIGLGMNKVVYHGWPDQTPGGSSRWPGYMPFGNAVGDNYGVQIPTFADDVTINYYVARLQTVLRRGELRNEIAMYWGGPDEARYGDLGLERSGYTYGFMSDALMAHPSAKIVDGRLTNMGYKAFVLDAQGSGIPMNLASARRLLSWARSGFPIFVIGELPARVSGYHPADDAALRKVVAALFAQKSVTRVADRAGVVNALKAAGIGSAASYDAKPLVTLHRQSEDSDYYYLFNAAADRTKAAVTLEGKGLPYRYDAWTGQVRPISLFTRTDNGVKIEVDLASGDSTLIAITPGNQDTPKPVCKTAAVSTNADELLSLDGGDPVLRDTAAGRYVTTLADGRQVSSEIAAVGARKTPASWTLQVTSWQAGAGVNDIAKVALTPINLTPGADGKLPDWQHVPGLENKSGTSTYKASVDIGSGWTGGTRAYLDLGAFYGTAQVSVNGKRLPPIDQADVSRIDLGGYLRTGVNDLQVHIATPIYNAAYKTKSPYGLVGPVTVIPYGQVTVPMGCAGN</sequence>